<keyword evidence="2" id="KW-0540">Nuclease</keyword>
<dbReference type="Proteomes" id="UP000504882">
    <property type="component" value="Unassembled WGS sequence"/>
</dbReference>
<keyword evidence="2" id="KW-0378">Hydrolase</keyword>
<dbReference type="EMBL" id="SMNA01000010">
    <property type="protein sequence ID" value="TDE90077.1"/>
    <property type="molecule type" value="Genomic_DNA"/>
</dbReference>
<keyword evidence="2" id="KW-0255">Endonuclease</keyword>
<dbReference type="GO" id="GO:0004519">
    <property type="term" value="F:endonuclease activity"/>
    <property type="evidence" value="ECO:0007669"/>
    <property type="project" value="UniProtKB-KW"/>
</dbReference>
<sequence>MIPSSPQRGTNREYEDLRRAWTPLLAGLPPIDGFTVTEELPDIDEAGQSFIDYFEIGEPVFALMNELEKPGHQLDEYRFKLAQSRRRAIHDRLDDLVSTINATLAQITDSIARDSSDRMDDPQTRVVEESISEIERLLGDTTDRKGRWGDLHRHLRFSQGHDWHDIAEMDWPSVRADVEAASLSESDPLPVPAVDLGVAASAKPAGGASIGLNWTALDDDGFERLLFDLLRGFPSYQNVEWLMKTRAPDRGRDLSAERVIRDDGGTTRTERVIMQAKHWTSKSVAPSDITNTLATLPLWEPPVVRTLVIATSGRFTTDAVAIIEKHNADGRLPFIELWADSRLETQLSQRPDLVASYHLRS</sequence>
<organism evidence="2 3">
    <name type="scientific">Occultella glacieicola</name>
    <dbReference type="NCBI Taxonomy" id="2518684"/>
    <lineage>
        <taxon>Bacteria</taxon>
        <taxon>Bacillati</taxon>
        <taxon>Actinomycetota</taxon>
        <taxon>Actinomycetes</taxon>
        <taxon>Micrococcales</taxon>
        <taxon>Ruaniaceae</taxon>
        <taxon>Occultella</taxon>
    </lineage>
</organism>
<proteinExistence type="predicted"/>
<evidence type="ECO:0000313" key="3">
    <source>
        <dbReference type="Proteomes" id="UP000504882"/>
    </source>
</evidence>
<keyword evidence="3" id="KW-1185">Reference proteome</keyword>
<gene>
    <name evidence="2" type="ORF">EXU48_19375</name>
</gene>
<feature type="domain" description="Restriction endonuclease type IV Mrr" evidence="1">
    <location>
        <begin position="217"/>
        <end position="343"/>
    </location>
</feature>
<protein>
    <submittedName>
        <fullName evidence="2">Restriction endonuclease</fullName>
    </submittedName>
</protein>
<accession>A0ABY2E1M7</accession>
<dbReference type="Pfam" id="PF04471">
    <property type="entry name" value="Mrr_cat"/>
    <property type="match status" value="1"/>
</dbReference>
<dbReference type="InterPro" id="IPR011856">
    <property type="entry name" value="tRNA_endonuc-like_dom_sf"/>
</dbReference>
<dbReference type="RefSeq" id="WP_133109332.1">
    <property type="nucleotide sequence ID" value="NZ_SMNA01000010.1"/>
</dbReference>
<dbReference type="InterPro" id="IPR007560">
    <property type="entry name" value="Restrct_endonuc_IV_Mrr"/>
</dbReference>
<comment type="caution">
    <text evidence="2">The sequence shown here is derived from an EMBL/GenBank/DDBJ whole genome shotgun (WGS) entry which is preliminary data.</text>
</comment>
<reference evidence="2 3" key="1">
    <citation type="submission" date="2019-03" db="EMBL/GenBank/DDBJ databases">
        <title>Genomic features of bacteria from cold environments.</title>
        <authorList>
            <person name="Shen L."/>
        </authorList>
    </citation>
    <scope>NUCLEOTIDE SEQUENCE [LARGE SCALE GENOMIC DNA]</scope>
    <source>
        <strain evidence="3">T3246-1</strain>
    </source>
</reference>
<dbReference type="Gene3D" id="3.40.1350.10">
    <property type="match status" value="1"/>
</dbReference>
<name>A0ABY2E1M7_9MICO</name>
<evidence type="ECO:0000313" key="2">
    <source>
        <dbReference type="EMBL" id="TDE90077.1"/>
    </source>
</evidence>
<evidence type="ECO:0000259" key="1">
    <source>
        <dbReference type="Pfam" id="PF04471"/>
    </source>
</evidence>